<organism evidence="2">
    <name type="scientific">Oryza punctata</name>
    <name type="common">Red rice</name>
    <dbReference type="NCBI Taxonomy" id="4537"/>
    <lineage>
        <taxon>Eukaryota</taxon>
        <taxon>Viridiplantae</taxon>
        <taxon>Streptophyta</taxon>
        <taxon>Embryophyta</taxon>
        <taxon>Tracheophyta</taxon>
        <taxon>Spermatophyta</taxon>
        <taxon>Magnoliopsida</taxon>
        <taxon>Liliopsida</taxon>
        <taxon>Poales</taxon>
        <taxon>Poaceae</taxon>
        <taxon>BOP clade</taxon>
        <taxon>Oryzoideae</taxon>
        <taxon>Oryzeae</taxon>
        <taxon>Oryzinae</taxon>
        <taxon>Oryza</taxon>
    </lineage>
</organism>
<dbReference type="EnsemblPlants" id="OPUNC04G17240.1">
    <property type="protein sequence ID" value="OPUNC04G17240.1"/>
    <property type="gene ID" value="OPUNC04G17240"/>
</dbReference>
<keyword evidence="3" id="KW-1185">Reference proteome</keyword>
<feature type="transmembrane region" description="Helical" evidence="1">
    <location>
        <begin position="42"/>
        <end position="69"/>
    </location>
</feature>
<protein>
    <submittedName>
        <fullName evidence="2">Uncharacterized protein</fullName>
    </submittedName>
</protein>
<dbReference type="OMA" id="RRMEPEM"/>
<evidence type="ECO:0000313" key="3">
    <source>
        <dbReference type="Proteomes" id="UP000026962"/>
    </source>
</evidence>
<reference evidence="2" key="2">
    <citation type="submission" date="2018-05" db="EMBL/GenBank/DDBJ databases">
        <title>OpunRS2 (Oryza punctata Reference Sequence Version 2).</title>
        <authorList>
            <person name="Zhang J."/>
            <person name="Kudrna D."/>
            <person name="Lee S."/>
            <person name="Talag J."/>
            <person name="Welchert J."/>
            <person name="Wing R.A."/>
        </authorList>
    </citation>
    <scope>NUCLEOTIDE SEQUENCE [LARGE SCALE GENOMIC DNA]</scope>
</reference>
<dbReference type="HOGENOM" id="CLU_199997_0_0_1"/>
<evidence type="ECO:0000313" key="2">
    <source>
        <dbReference type="EnsemblPlants" id="OPUNC04G17240.1"/>
    </source>
</evidence>
<evidence type="ECO:0000256" key="1">
    <source>
        <dbReference type="SAM" id="Phobius"/>
    </source>
</evidence>
<keyword evidence="1" id="KW-0812">Transmembrane</keyword>
<dbReference type="STRING" id="4537.A0A0E0KT43"/>
<dbReference type="AlphaFoldDB" id="A0A0E0KT43"/>
<keyword evidence="1" id="KW-1133">Transmembrane helix</keyword>
<accession>A0A0E0KT43</accession>
<name>A0A0E0KT43_ORYPU</name>
<proteinExistence type="predicted"/>
<dbReference type="Gramene" id="OPUNC04G17240.1">
    <property type="protein sequence ID" value="OPUNC04G17240.1"/>
    <property type="gene ID" value="OPUNC04G17240"/>
</dbReference>
<dbReference type="Proteomes" id="UP000026962">
    <property type="component" value="Chromosome 4"/>
</dbReference>
<keyword evidence="1" id="KW-0472">Membrane</keyword>
<reference evidence="2" key="1">
    <citation type="submission" date="2015-04" db="UniProtKB">
        <authorList>
            <consortium name="EnsemblPlants"/>
        </authorList>
    </citation>
    <scope>IDENTIFICATION</scope>
</reference>
<sequence>MATKSEYRRMEPEMEPEEELDEEEWALRAEAQRRRRRSVGSYVFTCALFASLNAILLGYAIPSFCVIVLKA</sequence>